<dbReference type="Proteomes" id="UP000298484">
    <property type="component" value="Unassembled WGS sequence"/>
</dbReference>
<comment type="caution">
    <text evidence="1">The sequence shown here is derived from an EMBL/GenBank/DDBJ whole genome shotgun (WGS) entry which is preliminary data.</text>
</comment>
<evidence type="ECO:0000313" key="2">
    <source>
        <dbReference type="Proteomes" id="UP000298484"/>
    </source>
</evidence>
<accession>A0A4Y9A786</accession>
<dbReference type="EMBL" id="SRHY01000060">
    <property type="protein sequence ID" value="TFJ91295.1"/>
    <property type="molecule type" value="Genomic_DNA"/>
</dbReference>
<protein>
    <submittedName>
        <fullName evidence="1">Uncharacterized protein</fullName>
    </submittedName>
</protein>
<organism evidence="1 2">
    <name type="scientific">Lentibacillus salicampi</name>
    <dbReference type="NCBI Taxonomy" id="175306"/>
    <lineage>
        <taxon>Bacteria</taxon>
        <taxon>Bacillati</taxon>
        <taxon>Bacillota</taxon>
        <taxon>Bacilli</taxon>
        <taxon>Bacillales</taxon>
        <taxon>Bacillaceae</taxon>
        <taxon>Lentibacillus</taxon>
    </lineage>
</organism>
<keyword evidence="2" id="KW-1185">Reference proteome</keyword>
<dbReference type="AlphaFoldDB" id="A0A4Y9A786"/>
<evidence type="ECO:0000313" key="1">
    <source>
        <dbReference type="EMBL" id="TFJ91295.1"/>
    </source>
</evidence>
<proteinExistence type="predicted"/>
<dbReference type="RefSeq" id="WP_135111704.1">
    <property type="nucleotide sequence ID" value="NZ_SRHY01000060.1"/>
</dbReference>
<reference evidence="1 2" key="1">
    <citation type="submission" date="2019-03" db="EMBL/GenBank/DDBJ databases">
        <title>Genome sequence of Lentibacillus salicampi ATCC BAA-719.</title>
        <authorList>
            <person name="Maclea K.S."/>
            <person name="Simoes Junior M."/>
        </authorList>
    </citation>
    <scope>NUCLEOTIDE SEQUENCE [LARGE SCALE GENOMIC DNA]</scope>
    <source>
        <strain evidence="1 2">ATCC BAA-719</strain>
    </source>
</reference>
<sequence length="116" mass="13875">MRVCGTLEYSSDQDEWVIWFESVAHETFDGMHIEMWIVDHYHEVYLERDGYLGEDVVTLEESMAFVLQINETYKIRISDKILYEYPAMRLLPSIYFDFLKISLFFSLFSTTFDEAI</sequence>
<name>A0A4Y9A786_9BACI</name>
<gene>
    <name evidence="1" type="ORF">E4U82_18380</name>
</gene>